<dbReference type="InterPro" id="IPR036108">
    <property type="entry name" value="4pyrrol_syn_uPrphyn_synt_sf"/>
</dbReference>
<gene>
    <name evidence="2" type="ORF">J5N97_022245</name>
</gene>
<dbReference type="PANTHER" id="PTHR38020">
    <property type="entry name" value="UROPORPHYRINOGEN-III SYNTHASE"/>
    <property type="match status" value="1"/>
</dbReference>
<dbReference type="EMBL" id="JAGGNH010000006">
    <property type="protein sequence ID" value="KAJ0969368.1"/>
    <property type="molecule type" value="Genomic_DNA"/>
</dbReference>
<keyword evidence="3" id="KW-1185">Reference proteome</keyword>
<dbReference type="SUPFAM" id="SSF69618">
    <property type="entry name" value="HemD-like"/>
    <property type="match status" value="1"/>
</dbReference>
<organism evidence="2 3">
    <name type="scientific">Dioscorea zingiberensis</name>
    <dbReference type="NCBI Taxonomy" id="325984"/>
    <lineage>
        <taxon>Eukaryota</taxon>
        <taxon>Viridiplantae</taxon>
        <taxon>Streptophyta</taxon>
        <taxon>Embryophyta</taxon>
        <taxon>Tracheophyta</taxon>
        <taxon>Spermatophyta</taxon>
        <taxon>Magnoliopsida</taxon>
        <taxon>Liliopsida</taxon>
        <taxon>Dioscoreales</taxon>
        <taxon>Dioscoreaceae</taxon>
        <taxon>Dioscorea</taxon>
    </lineage>
</organism>
<proteinExistence type="predicted"/>
<dbReference type="GO" id="GO:0004852">
    <property type="term" value="F:uroporphyrinogen-III synthase activity"/>
    <property type="evidence" value="ECO:0007669"/>
    <property type="project" value="InterPro"/>
</dbReference>
<evidence type="ECO:0000313" key="3">
    <source>
        <dbReference type="Proteomes" id="UP001085076"/>
    </source>
</evidence>
<dbReference type="OrthoDB" id="259181at2759"/>
<evidence type="ECO:0000256" key="1">
    <source>
        <dbReference type="SAM" id="MobiDB-lite"/>
    </source>
</evidence>
<dbReference type="AlphaFoldDB" id="A0A9D5CAT6"/>
<dbReference type="Proteomes" id="UP001085076">
    <property type="component" value="Miscellaneous, Linkage group lg06"/>
</dbReference>
<comment type="caution">
    <text evidence="2">The sequence shown here is derived from an EMBL/GenBank/DDBJ whole genome shotgun (WGS) entry which is preliminary data.</text>
</comment>
<protein>
    <recommendedName>
        <fullName evidence="4">Uroporphyrinogen-III synthase</fullName>
    </recommendedName>
</protein>
<feature type="region of interest" description="Disordered" evidence="1">
    <location>
        <begin position="1"/>
        <end position="48"/>
    </location>
</feature>
<reference evidence="2" key="2">
    <citation type="journal article" date="2022" name="Hortic Res">
        <title>The genome of Dioscorea zingiberensis sheds light on the biosynthesis, origin and evolution of the medicinally important diosgenin saponins.</title>
        <authorList>
            <person name="Li Y."/>
            <person name="Tan C."/>
            <person name="Li Z."/>
            <person name="Guo J."/>
            <person name="Li S."/>
            <person name="Chen X."/>
            <person name="Wang C."/>
            <person name="Dai X."/>
            <person name="Yang H."/>
            <person name="Song W."/>
            <person name="Hou L."/>
            <person name="Xu J."/>
            <person name="Tong Z."/>
            <person name="Xu A."/>
            <person name="Yuan X."/>
            <person name="Wang W."/>
            <person name="Yang Q."/>
            <person name="Chen L."/>
            <person name="Sun Z."/>
            <person name="Wang K."/>
            <person name="Pan B."/>
            <person name="Chen J."/>
            <person name="Bao Y."/>
            <person name="Liu F."/>
            <person name="Qi X."/>
            <person name="Gang D.R."/>
            <person name="Wen J."/>
            <person name="Li J."/>
        </authorList>
    </citation>
    <scope>NUCLEOTIDE SEQUENCE</scope>
    <source>
        <strain evidence="2">Dzin_1.0</strain>
    </source>
</reference>
<feature type="compositionally biased region" description="Basic and acidic residues" evidence="1">
    <location>
        <begin position="1"/>
        <end position="10"/>
    </location>
</feature>
<evidence type="ECO:0008006" key="4">
    <source>
        <dbReference type="Google" id="ProtNLM"/>
    </source>
</evidence>
<sequence length="271" mass="30045">MRRGARDIRTSIRQKRSARGPVLDVSEGKEDVNDFEEEESSGSGDDFFGDMPDVKAGNLKNAFKTAGLINVPFLHCHLKDYNVAKEYIEDIWEISDDFEGLYQRNVAANTGLYVFWSALAWMMRMRYPHEEAGQIPMAFVVRQPGSNLTELEVMEFVAKQQGLVINLEEPLVVPDFIRDLEAQNWVIIRVPAYKTRWAGHGVFEPLVRMDGKLDAIVFTSSTEVEGLLKGLEELGCGMGKGEETVAGDGGGGSRACDCKRCGAVGDCGGRR</sequence>
<evidence type="ECO:0000313" key="2">
    <source>
        <dbReference type="EMBL" id="KAJ0969368.1"/>
    </source>
</evidence>
<dbReference type="PANTHER" id="PTHR38020:SF1">
    <property type="entry name" value="UROPORPHYRINOGEN-III SYNTHASE"/>
    <property type="match status" value="1"/>
</dbReference>
<reference evidence="2" key="1">
    <citation type="submission" date="2021-03" db="EMBL/GenBank/DDBJ databases">
        <authorList>
            <person name="Li Z."/>
            <person name="Yang C."/>
        </authorList>
    </citation>
    <scope>NUCLEOTIDE SEQUENCE</scope>
    <source>
        <strain evidence="2">Dzin_1.0</strain>
        <tissue evidence="2">Leaf</tissue>
    </source>
</reference>
<dbReference type="GO" id="GO:0033014">
    <property type="term" value="P:tetrapyrrole biosynthetic process"/>
    <property type="evidence" value="ECO:0007669"/>
    <property type="project" value="InterPro"/>
</dbReference>
<name>A0A9D5CAT6_9LILI</name>
<accession>A0A9D5CAT6</accession>